<dbReference type="KEGG" id="sbar:H5V43_04000"/>
<evidence type="ECO:0000256" key="1">
    <source>
        <dbReference type="SAM" id="SignalP"/>
    </source>
</evidence>
<protein>
    <submittedName>
        <fullName evidence="2">Uncharacterized protein</fullName>
    </submittedName>
</protein>
<reference evidence="3" key="1">
    <citation type="submission" date="2020-08" db="EMBL/GenBank/DDBJ databases">
        <title>Complete genome sequence of Sphingobium barthaii strain KK22, a high-molecular-weight polycyclic aromatic hydrocarbon-degrading soil bacterium.</title>
        <authorList>
            <person name="Mori J.F."/>
            <person name="Kanaly R.A."/>
        </authorList>
    </citation>
    <scope>NUCLEOTIDE SEQUENCE [LARGE SCALE GENOMIC DNA]</scope>
    <source>
        <strain evidence="3">KK22</strain>
    </source>
</reference>
<proteinExistence type="predicted"/>
<feature type="chain" id="PRO_5032555550" evidence="1">
    <location>
        <begin position="26"/>
        <end position="99"/>
    </location>
</feature>
<feature type="signal peptide" evidence="1">
    <location>
        <begin position="1"/>
        <end position="25"/>
    </location>
</feature>
<name>A0A7M2GJ86_SPHSA</name>
<keyword evidence="1" id="KW-0732">Signal</keyword>
<dbReference type="RefSeq" id="WP_025546441.1">
    <property type="nucleotide sequence ID" value="NZ_BATN01000001.1"/>
</dbReference>
<dbReference type="AlphaFoldDB" id="A0A7M2GJ86"/>
<dbReference type="Proteomes" id="UP000593663">
    <property type="component" value="Chromosome 1"/>
</dbReference>
<gene>
    <name evidence="2" type="ORF">H5V43_04000</name>
</gene>
<sequence>MKTFKIAAAVIAASISALAIAPAFAEGDAADPAQGHYEWQRAPQSGPRAPLQAPRHVWIPNATQVASCDCDMMKMSDTAAASCMKGMPGMASPSGASAG</sequence>
<dbReference type="EMBL" id="CP060035">
    <property type="protein sequence ID" value="QOT72317.1"/>
    <property type="molecule type" value="Genomic_DNA"/>
</dbReference>
<organism evidence="2 3">
    <name type="scientific">Sphingobium fuliginis (strain ATCC 27551)</name>
    <dbReference type="NCBI Taxonomy" id="336203"/>
    <lineage>
        <taxon>Bacteria</taxon>
        <taxon>Pseudomonadati</taxon>
        <taxon>Pseudomonadota</taxon>
        <taxon>Alphaproteobacteria</taxon>
        <taxon>Sphingomonadales</taxon>
        <taxon>Sphingomonadaceae</taxon>
        <taxon>Sphingobium</taxon>
    </lineage>
</organism>
<evidence type="ECO:0000313" key="3">
    <source>
        <dbReference type="Proteomes" id="UP000593663"/>
    </source>
</evidence>
<evidence type="ECO:0000313" key="2">
    <source>
        <dbReference type="EMBL" id="QOT72317.1"/>
    </source>
</evidence>
<accession>A0A7M2GJ86</accession>